<gene>
    <name evidence="1" type="ORF">BDZ83DRAFT_642400</name>
</gene>
<organism evidence="1 2">
    <name type="scientific">Glomerella acutata</name>
    <name type="common">Colletotrichum acutatum</name>
    <dbReference type="NCBI Taxonomy" id="27357"/>
    <lineage>
        <taxon>Eukaryota</taxon>
        <taxon>Fungi</taxon>
        <taxon>Dikarya</taxon>
        <taxon>Ascomycota</taxon>
        <taxon>Pezizomycotina</taxon>
        <taxon>Sordariomycetes</taxon>
        <taxon>Hypocreomycetidae</taxon>
        <taxon>Glomerellales</taxon>
        <taxon>Glomerellaceae</taxon>
        <taxon>Colletotrichum</taxon>
        <taxon>Colletotrichum acutatum species complex</taxon>
    </lineage>
</organism>
<dbReference type="RefSeq" id="XP_060358216.1">
    <property type="nucleotide sequence ID" value="XM_060509608.1"/>
</dbReference>
<protein>
    <submittedName>
        <fullName evidence="1">Uncharacterized protein</fullName>
    </submittedName>
</protein>
<dbReference type="EMBL" id="JAHMHS010000200">
    <property type="protein sequence ID" value="KAK1708184.1"/>
    <property type="molecule type" value="Genomic_DNA"/>
</dbReference>
<name>A0AAD8U679_GLOAC</name>
<proteinExistence type="predicted"/>
<dbReference type="Proteomes" id="UP001244207">
    <property type="component" value="Unassembled WGS sequence"/>
</dbReference>
<evidence type="ECO:0000313" key="1">
    <source>
        <dbReference type="EMBL" id="KAK1708184.1"/>
    </source>
</evidence>
<accession>A0AAD8U679</accession>
<evidence type="ECO:0000313" key="2">
    <source>
        <dbReference type="Proteomes" id="UP001244207"/>
    </source>
</evidence>
<comment type="caution">
    <text evidence="1">The sequence shown here is derived from an EMBL/GenBank/DDBJ whole genome shotgun (WGS) entry which is preliminary data.</text>
</comment>
<sequence length="275" mass="31401">MNDNCPPSFLSPSWLLFTSFSTFHLPQYTLISYQQHRLAYPNRPRPRSSSQKPNLISVFISCYVPSICTFFLVEPVEHPAQMRSFHQRRDQIMLANIPNSRSYLGRGLSCAMLHWPNPITLLSLLNPARGFLSLFHSTMEVYRSHEAPVVVGFSSSSWFPCLPFTQRYTTATTGIANMPNTARALARGQLLFSFRDAPVTIRRRSEVFGFSERMIFWDNGQPESLPPYMVHPPVASRSQPWLPRSPEGRISSEPWYASAKRVSPSIESPWLGFLD</sequence>
<dbReference type="AlphaFoldDB" id="A0AAD8U679"/>
<dbReference type="GeneID" id="85393507"/>
<keyword evidence="2" id="KW-1185">Reference proteome</keyword>
<reference evidence="1" key="1">
    <citation type="submission" date="2021-12" db="EMBL/GenBank/DDBJ databases">
        <title>Comparative genomics, transcriptomics and evolutionary studies reveal genomic signatures of adaptation to plant cell wall in hemibiotrophic fungi.</title>
        <authorList>
            <consortium name="DOE Joint Genome Institute"/>
            <person name="Baroncelli R."/>
            <person name="Diaz J.F."/>
            <person name="Benocci T."/>
            <person name="Peng M."/>
            <person name="Battaglia E."/>
            <person name="Haridas S."/>
            <person name="Andreopoulos W."/>
            <person name="Labutti K."/>
            <person name="Pangilinan J."/>
            <person name="Floch G.L."/>
            <person name="Makela M.R."/>
            <person name="Henrissat B."/>
            <person name="Grigoriev I.V."/>
            <person name="Crouch J.A."/>
            <person name="De Vries R.P."/>
            <person name="Sukno S.A."/>
            <person name="Thon M.R."/>
        </authorList>
    </citation>
    <scope>NUCLEOTIDE SEQUENCE</scope>
    <source>
        <strain evidence="1">CBS 112980</strain>
    </source>
</reference>